<keyword evidence="1" id="KW-1133">Transmembrane helix</keyword>
<dbReference type="EMBL" id="JBHFEH010000039">
    <property type="protein sequence ID" value="KAL2051084.1"/>
    <property type="molecule type" value="Genomic_DNA"/>
</dbReference>
<proteinExistence type="predicted"/>
<feature type="transmembrane region" description="Helical" evidence="1">
    <location>
        <begin position="72"/>
        <end position="90"/>
    </location>
</feature>
<reference evidence="2 3" key="1">
    <citation type="submission" date="2024-09" db="EMBL/GenBank/DDBJ databases">
        <title>Rethinking Asexuality: The Enigmatic Case of Functional Sexual Genes in Lepraria (Stereocaulaceae).</title>
        <authorList>
            <person name="Doellman M."/>
            <person name="Sun Y."/>
            <person name="Barcenas-Pena A."/>
            <person name="Lumbsch H.T."/>
            <person name="Grewe F."/>
        </authorList>
    </citation>
    <scope>NUCLEOTIDE SEQUENCE [LARGE SCALE GENOMIC DNA]</scope>
    <source>
        <strain evidence="2 3">Grewe 0041</strain>
    </source>
</reference>
<keyword evidence="3" id="KW-1185">Reference proteome</keyword>
<keyword evidence="1" id="KW-0472">Membrane</keyword>
<keyword evidence="1" id="KW-0812">Transmembrane</keyword>
<comment type="caution">
    <text evidence="2">The sequence shown here is derived from an EMBL/GenBank/DDBJ whole genome shotgun (WGS) entry which is preliminary data.</text>
</comment>
<sequence length="115" mass="12699">MDLRYMQGSQKLAGITMLSRPRLSNPVLPKRPVLIRAAGSRPYAPTRFAISRSTSPPGFKAVGSYNTVARRWIGIMVGIPIVFVTSYVLYQRLFLGKEQTALVPPPEEGQVTHDG</sequence>
<evidence type="ECO:0000313" key="2">
    <source>
        <dbReference type="EMBL" id="KAL2051084.1"/>
    </source>
</evidence>
<dbReference type="Proteomes" id="UP001590951">
    <property type="component" value="Unassembled WGS sequence"/>
</dbReference>
<organism evidence="2 3">
    <name type="scientific">Lepraria finkii</name>
    <dbReference type="NCBI Taxonomy" id="1340010"/>
    <lineage>
        <taxon>Eukaryota</taxon>
        <taxon>Fungi</taxon>
        <taxon>Dikarya</taxon>
        <taxon>Ascomycota</taxon>
        <taxon>Pezizomycotina</taxon>
        <taxon>Lecanoromycetes</taxon>
        <taxon>OSLEUM clade</taxon>
        <taxon>Lecanoromycetidae</taxon>
        <taxon>Lecanorales</taxon>
        <taxon>Lecanorineae</taxon>
        <taxon>Stereocaulaceae</taxon>
        <taxon>Lepraria</taxon>
    </lineage>
</organism>
<accession>A0ABR4AZR5</accession>
<name>A0ABR4AZR5_9LECA</name>
<protein>
    <submittedName>
        <fullName evidence="2">Uncharacterized protein</fullName>
    </submittedName>
</protein>
<evidence type="ECO:0000313" key="3">
    <source>
        <dbReference type="Proteomes" id="UP001590951"/>
    </source>
</evidence>
<gene>
    <name evidence="2" type="ORF">ABVK25_008678</name>
</gene>
<evidence type="ECO:0000256" key="1">
    <source>
        <dbReference type="SAM" id="Phobius"/>
    </source>
</evidence>